<protein>
    <submittedName>
        <fullName evidence="2">Uncharacterized protein</fullName>
    </submittedName>
</protein>
<dbReference type="Proteomes" id="UP001209878">
    <property type="component" value="Unassembled WGS sequence"/>
</dbReference>
<keyword evidence="3" id="KW-1185">Reference proteome</keyword>
<comment type="caution">
    <text evidence="2">The sequence shown here is derived from an EMBL/GenBank/DDBJ whole genome shotgun (WGS) entry which is preliminary data.</text>
</comment>
<feature type="region of interest" description="Disordered" evidence="1">
    <location>
        <begin position="247"/>
        <end position="304"/>
    </location>
</feature>
<dbReference type="AlphaFoldDB" id="A0AAD9KJZ4"/>
<dbReference type="EMBL" id="JAODUO010000948">
    <property type="protein sequence ID" value="KAK2172580.1"/>
    <property type="molecule type" value="Genomic_DNA"/>
</dbReference>
<evidence type="ECO:0000313" key="2">
    <source>
        <dbReference type="EMBL" id="KAK2172580.1"/>
    </source>
</evidence>
<organism evidence="2 3">
    <name type="scientific">Ridgeia piscesae</name>
    <name type="common">Tubeworm</name>
    <dbReference type="NCBI Taxonomy" id="27915"/>
    <lineage>
        <taxon>Eukaryota</taxon>
        <taxon>Metazoa</taxon>
        <taxon>Spiralia</taxon>
        <taxon>Lophotrochozoa</taxon>
        <taxon>Annelida</taxon>
        <taxon>Polychaeta</taxon>
        <taxon>Sedentaria</taxon>
        <taxon>Canalipalpata</taxon>
        <taxon>Sabellida</taxon>
        <taxon>Siboglinidae</taxon>
        <taxon>Ridgeia</taxon>
    </lineage>
</organism>
<evidence type="ECO:0000256" key="1">
    <source>
        <dbReference type="SAM" id="MobiDB-lite"/>
    </source>
</evidence>
<proteinExistence type="predicted"/>
<evidence type="ECO:0000313" key="3">
    <source>
        <dbReference type="Proteomes" id="UP001209878"/>
    </source>
</evidence>
<feature type="region of interest" description="Disordered" evidence="1">
    <location>
        <begin position="139"/>
        <end position="169"/>
    </location>
</feature>
<reference evidence="2" key="1">
    <citation type="journal article" date="2023" name="Mol. Biol. Evol.">
        <title>Third-Generation Sequencing Reveals the Adaptive Role of the Epigenome in Three Deep-Sea Polychaetes.</title>
        <authorList>
            <person name="Perez M."/>
            <person name="Aroh O."/>
            <person name="Sun Y."/>
            <person name="Lan Y."/>
            <person name="Juniper S.K."/>
            <person name="Young C.R."/>
            <person name="Angers B."/>
            <person name="Qian P.Y."/>
        </authorList>
    </citation>
    <scope>NUCLEOTIDE SEQUENCE</scope>
    <source>
        <strain evidence="2">R07B-5</strain>
    </source>
</reference>
<feature type="compositionally biased region" description="Basic and acidic residues" evidence="1">
    <location>
        <begin position="247"/>
        <end position="270"/>
    </location>
</feature>
<feature type="region of interest" description="Disordered" evidence="1">
    <location>
        <begin position="79"/>
        <end position="103"/>
    </location>
</feature>
<sequence>MEPILVQPIFETENISDKLFSPLSLRHIRAVNIKERVRLNDVRRDIDLACKMTVFEIDHATKSMRKRQERLRAQIELLRGRTAATPGQDGPNSGGTGPDKRSRKAANVITFSGEDAADDNKTPKVTADENGHVLPVIVVQSPDGTANRALSPETRDDHETNGGDGDDDSSRLLAAILRADDAEQQNMGSLHVPAMMIDPKGRFVEVTEGDYESTNSLAGALSRAARHPDTTHMSVDAYQKMRMLRGEKHDSISGEKTQKNGRSHPERSRQTDMTQAAGDADRKTGAVAHQAQYSDGADTGDSTDYGHQPMLSHNMFSLPPLYSLKPGRHRWRDLSGTVTSDHVTAVPQLRDVKWCRYLRYPSGKGRPSDVPSEYA</sequence>
<accession>A0AAD9KJZ4</accession>
<gene>
    <name evidence="2" type="ORF">NP493_941g01062</name>
</gene>
<name>A0AAD9KJZ4_RIDPI</name>